<dbReference type="SUPFAM" id="SSF56112">
    <property type="entry name" value="Protein kinase-like (PK-like)"/>
    <property type="match status" value="1"/>
</dbReference>
<dbReference type="InterPro" id="IPR036457">
    <property type="entry name" value="PPM-type-like_dom_sf"/>
</dbReference>
<dbReference type="Gene3D" id="1.10.510.10">
    <property type="entry name" value="Transferase(Phosphotransferase) domain 1"/>
    <property type="match status" value="1"/>
</dbReference>
<dbReference type="InterPro" id="IPR008266">
    <property type="entry name" value="Tyr_kinase_AS"/>
</dbReference>
<keyword evidence="1" id="KW-0472">Membrane</keyword>
<dbReference type="PROSITE" id="PS51746">
    <property type="entry name" value="PPM_2"/>
    <property type="match status" value="1"/>
</dbReference>
<dbReference type="Pfam" id="PF13672">
    <property type="entry name" value="PP2C_2"/>
    <property type="match status" value="1"/>
</dbReference>
<dbReference type="PROSITE" id="PS00109">
    <property type="entry name" value="PROTEIN_KINASE_TYR"/>
    <property type="match status" value="1"/>
</dbReference>
<feature type="domain" description="Protein kinase" evidence="2">
    <location>
        <begin position="275"/>
        <end position="542"/>
    </location>
</feature>
<evidence type="ECO:0000259" key="3">
    <source>
        <dbReference type="PROSITE" id="PS51746"/>
    </source>
</evidence>
<dbReference type="InterPro" id="IPR011009">
    <property type="entry name" value="Kinase-like_dom_sf"/>
</dbReference>
<dbReference type="PANTHER" id="PTHR44167">
    <property type="entry name" value="OVARIAN-SPECIFIC SERINE/THREONINE-PROTEIN KINASE LOK-RELATED"/>
    <property type="match status" value="1"/>
</dbReference>
<evidence type="ECO:0000313" key="5">
    <source>
        <dbReference type="Proteomes" id="UP000470213"/>
    </source>
</evidence>
<dbReference type="SMART" id="SM00332">
    <property type="entry name" value="PP2Cc"/>
    <property type="match status" value="1"/>
</dbReference>
<gene>
    <name evidence="4" type="ORF">GTH32_17645</name>
</gene>
<evidence type="ECO:0000259" key="2">
    <source>
        <dbReference type="PROSITE" id="PS50011"/>
    </source>
</evidence>
<dbReference type="PANTHER" id="PTHR44167:SF24">
    <property type="entry name" value="SERINE_THREONINE-PROTEIN KINASE CHK2"/>
    <property type="match status" value="1"/>
</dbReference>
<evidence type="ECO:0000313" key="4">
    <source>
        <dbReference type="EMBL" id="NDV92995.1"/>
    </source>
</evidence>
<reference evidence="4 5" key="1">
    <citation type="submission" date="2020-01" db="EMBL/GenBank/DDBJ databases">
        <authorList>
            <person name="Chen J."/>
            <person name="Zhu S."/>
            <person name="Yang J."/>
        </authorList>
    </citation>
    <scope>NUCLEOTIDE SEQUENCE [LARGE SCALE GENOMIC DNA]</scope>
    <source>
        <strain evidence="4 5">345S023</strain>
    </source>
</reference>
<proteinExistence type="predicted"/>
<dbReference type="Gene3D" id="3.60.40.10">
    <property type="entry name" value="PPM-type phosphatase domain"/>
    <property type="match status" value="1"/>
</dbReference>
<dbReference type="GO" id="GO:0005524">
    <property type="term" value="F:ATP binding"/>
    <property type="evidence" value="ECO:0007669"/>
    <property type="project" value="InterPro"/>
</dbReference>
<dbReference type="InterPro" id="IPR001932">
    <property type="entry name" value="PPM-type_phosphatase-like_dom"/>
</dbReference>
<dbReference type="GO" id="GO:0004674">
    <property type="term" value="F:protein serine/threonine kinase activity"/>
    <property type="evidence" value="ECO:0007669"/>
    <property type="project" value="TreeGrafter"/>
</dbReference>
<dbReference type="Gene3D" id="3.30.200.20">
    <property type="entry name" value="Phosphorylase Kinase, domain 1"/>
    <property type="match status" value="1"/>
</dbReference>
<keyword evidence="1" id="KW-0812">Transmembrane</keyword>
<dbReference type="Proteomes" id="UP000470213">
    <property type="component" value="Unassembled WGS sequence"/>
</dbReference>
<evidence type="ECO:0000256" key="1">
    <source>
        <dbReference type="SAM" id="Phobius"/>
    </source>
</evidence>
<dbReference type="PROSITE" id="PS50011">
    <property type="entry name" value="PROTEIN_KINASE_DOM"/>
    <property type="match status" value="1"/>
</dbReference>
<feature type="domain" description="PPM-type phosphatase" evidence="3">
    <location>
        <begin position="28"/>
        <end position="245"/>
    </location>
</feature>
<protein>
    <submittedName>
        <fullName evidence="4">Protein kinase</fullName>
    </submittedName>
</protein>
<dbReference type="SUPFAM" id="SSF81606">
    <property type="entry name" value="PP2C-like"/>
    <property type="match status" value="1"/>
</dbReference>
<dbReference type="RefSeq" id="WP_163088253.1">
    <property type="nucleotide sequence ID" value="NZ_JAAAWN010000034.1"/>
</dbReference>
<keyword evidence="4" id="KW-0418">Kinase</keyword>
<dbReference type="InterPro" id="IPR000719">
    <property type="entry name" value="Prot_kinase_dom"/>
</dbReference>
<keyword evidence="1" id="KW-1133">Transmembrane helix</keyword>
<feature type="transmembrane region" description="Helical" evidence="1">
    <location>
        <begin position="560"/>
        <end position="579"/>
    </location>
</feature>
<dbReference type="SMART" id="SM00331">
    <property type="entry name" value="PP2C_SIG"/>
    <property type="match status" value="1"/>
</dbReference>
<organism evidence="4 5">
    <name type="scientific">Alteromonas profundi</name>
    <dbReference type="NCBI Taxonomy" id="2696062"/>
    <lineage>
        <taxon>Bacteria</taxon>
        <taxon>Pseudomonadati</taxon>
        <taxon>Pseudomonadota</taxon>
        <taxon>Gammaproteobacteria</taxon>
        <taxon>Alteromonadales</taxon>
        <taxon>Alteromonadaceae</taxon>
        <taxon>Alteromonas/Salinimonas group</taxon>
        <taxon>Alteromonas</taxon>
    </lineage>
</organism>
<dbReference type="CDD" id="cd14014">
    <property type="entry name" value="STKc_PknB_like"/>
    <property type="match status" value="1"/>
</dbReference>
<keyword evidence="5" id="KW-1185">Reference proteome</keyword>
<dbReference type="SMART" id="SM00220">
    <property type="entry name" value="S_TKc"/>
    <property type="match status" value="1"/>
</dbReference>
<comment type="caution">
    <text evidence="4">The sequence shown here is derived from an EMBL/GenBank/DDBJ whole genome shotgun (WGS) entry which is preliminary data.</text>
</comment>
<sequence>MTDKITCLSYSQFSTAGTKAINQDTCGSVTFCSNTPAHDLTQRLKGQSFALSDGISSSAVSQVASDLAVKSFLSHYYRTPDTWTVIQSATTVIRTINASLYRKNQQGPYCYSPDRGYVCTFTAVIVKGNTAHIFHVGDACVGIFRRDNYDVVTSAHRTVGESGGSYLANALGFKANIDIEYHKVPLNAEDTLVMMTDGVHEHVPTHRLGKLVLNNAEKEDLAKTIVQTAIDNNSDDNLTCQTLHIKSLASIPNAYHETPLPLAHTLSEGQGLDGYIIERPLYQSARSYVYQALDTHTQQRVVIKTLSTDLAQQQEQVNLFTLEEWLARRINSPYVVTSPKRNAPPTKQYSVFEFIEGQTLAQWLIDNPTPTVSQVRDIIEQIGKGLNALHREGIIHQDIRPENIIIGSSGKCTIIDLGAAYVAGINELKPQTDSVEITPFGTALFSAPEYFLGDIGGDSADLFSLAVLAYYMLSGRYPYGTQIAKARTLSAQQKLRYQSVLSPKREVPPWIDATLKRALQVNPNKRFNALSEFIYHLHHPMPSFLNQGRVPLMEKHPTRFWQGVSALLVLINCALFILLNTQ</sequence>
<name>A0A7X5LQR7_9ALTE</name>
<dbReference type="AlphaFoldDB" id="A0A7X5LQR7"/>
<keyword evidence="4" id="KW-0808">Transferase</keyword>
<accession>A0A7X5LQR7</accession>
<dbReference type="Pfam" id="PF00069">
    <property type="entry name" value="Pkinase"/>
    <property type="match status" value="1"/>
</dbReference>
<dbReference type="EMBL" id="JAAAWN010000034">
    <property type="protein sequence ID" value="NDV92995.1"/>
    <property type="molecule type" value="Genomic_DNA"/>
</dbReference>